<organism evidence="7 8">
    <name type="scientific">Podila minutissima</name>
    <dbReference type="NCBI Taxonomy" id="64525"/>
    <lineage>
        <taxon>Eukaryota</taxon>
        <taxon>Fungi</taxon>
        <taxon>Fungi incertae sedis</taxon>
        <taxon>Mucoromycota</taxon>
        <taxon>Mortierellomycotina</taxon>
        <taxon>Mortierellomycetes</taxon>
        <taxon>Mortierellales</taxon>
        <taxon>Mortierellaceae</taxon>
        <taxon>Podila</taxon>
    </lineage>
</organism>
<dbReference type="InterPro" id="IPR011701">
    <property type="entry name" value="MFS"/>
</dbReference>
<evidence type="ECO:0000313" key="8">
    <source>
        <dbReference type="Proteomes" id="UP000696485"/>
    </source>
</evidence>
<feature type="transmembrane region" description="Helical" evidence="5">
    <location>
        <begin position="194"/>
        <end position="218"/>
    </location>
</feature>
<feature type="transmembrane region" description="Helical" evidence="5">
    <location>
        <begin position="309"/>
        <end position="335"/>
    </location>
</feature>
<dbReference type="EMBL" id="JAAAUY010001975">
    <property type="protein sequence ID" value="KAF9316688.1"/>
    <property type="molecule type" value="Genomic_DNA"/>
</dbReference>
<feature type="transmembrane region" description="Helical" evidence="5">
    <location>
        <begin position="280"/>
        <end position="303"/>
    </location>
</feature>
<dbReference type="InterPro" id="IPR020846">
    <property type="entry name" value="MFS_dom"/>
</dbReference>
<dbReference type="Proteomes" id="UP000696485">
    <property type="component" value="Unassembled WGS sequence"/>
</dbReference>
<feature type="transmembrane region" description="Helical" evidence="5">
    <location>
        <begin position="48"/>
        <end position="66"/>
    </location>
</feature>
<feature type="non-terminal residue" evidence="7">
    <location>
        <position position="1"/>
    </location>
</feature>
<feature type="transmembrane region" description="Helical" evidence="5">
    <location>
        <begin position="18"/>
        <end position="36"/>
    </location>
</feature>
<dbReference type="SUPFAM" id="SSF103473">
    <property type="entry name" value="MFS general substrate transporter"/>
    <property type="match status" value="1"/>
</dbReference>
<feature type="transmembrane region" description="Helical" evidence="5">
    <location>
        <begin position="373"/>
        <end position="394"/>
    </location>
</feature>
<evidence type="ECO:0000259" key="6">
    <source>
        <dbReference type="PROSITE" id="PS50850"/>
    </source>
</evidence>
<keyword evidence="4 5" id="KW-0472">Membrane</keyword>
<dbReference type="Pfam" id="PF07690">
    <property type="entry name" value="MFS_1"/>
    <property type="match status" value="1"/>
</dbReference>
<feature type="transmembrane region" description="Helical" evidence="5">
    <location>
        <begin position="112"/>
        <end position="133"/>
    </location>
</feature>
<evidence type="ECO:0000256" key="1">
    <source>
        <dbReference type="ARBA" id="ARBA00004141"/>
    </source>
</evidence>
<dbReference type="Gene3D" id="1.20.1720.10">
    <property type="entry name" value="Multidrug resistance protein D"/>
    <property type="match status" value="1"/>
</dbReference>
<feature type="transmembrane region" description="Helical" evidence="5">
    <location>
        <begin position="139"/>
        <end position="157"/>
    </location>
</feature>
<feature type="transmembrane region" description="Helical" evidence="5">
    <location>
        <begin position="347"/>
        <end position="367"/>
    </location>
</feature>
<keyword evidence="2 5" id="KW-0812">Transmembrane</keyword>
<dbReference type="PROSITE" id="PS50850">
    <property type="entry name" value="MFS"/>
    <property type="match status" value="1"/>
</dbReference>
<keyword evidence="3 5" id="KW-1133">Transmembrane helix</keyword>
<dbReference type="GO" id="GO:0005886">
    <property type="term" value="C:plasma membrane"/>
    <property type="evidence" value="ECO:0007669"/>
    <property type="project" value="TreeGrafter"/>
</dbReference>
<comment type="subcellular location">
    <subcellularLocation>
        <location evidence="1">Membrane</location>
        <topology evidence="1">Multi-pass membrane protein</topology>
    </subcellularLocation>
</comment>
<protein>
    <recommendedName>
        <fullName evidence="6">Major facilitator superfamily (MFS) profile domain-containing protein</fullName>
    </recommendedName>
</protein>
<proteinExistence type="predicted"/>
<evidence type="ECO:0000256" key="5">
    <source>
        <dbReference type="SAM" id="Phobius"/>
    </source>
</evidence>
<name>A0A9P5VFW2_9FUNG</name>
<evidence type="ECO:0000256" key="2">
    <source>
        <dbReference type="ARBA" id="ARBA00022692"/>
    </source>
</evidence>
<dbReference type="PANTHER" id="PTHR23502">
    <property type="entry name" value="MAJOR FACILITATOR SUPERFAMILY"/>
    <property type="match status" value="1"/>
</dbReference>
<dbReference type="GO" id="GO:0022857">
    <property type="term" value="F:transmembrane transporter activity"/>
    <property type="evidence" value="ECO:0007669"/>
    <property type="project" value="InterPro"/>
</dbReference>
<dbReference type="AlphaFoldDB" id="A0A9P5VFW2"/>
<accession>A0A9P5VFW2</accession>
<feature type="domain" description="Major facilitator superfamily (MFS) profile" evidence="6">
    <location>
        <begin position="1"/>
        <end position="401"/>
    </location>
</feature>
<evidence type="ECO:0000313" key="7">
    <source>
        <dbReference type="EMBL" id="KAF9316688.1"/>
    </source>
</evidence>
<reference evidence="7" key="1">
    <citation type="journal article" date="2020" name="Fungal Divers.">
        <title>Resolving the Mortierellaceae phylogeny through synthesis of multi-gene phylogenetics and phylogenomics.</title>
        <authorList>
            <person name="Vandepol N."/>
            <person name="Liber J."/>
            <person name="Desiro A."/>
            <person name="Na H."/>
            <person name="Kennedy M."/>
            <person name="Barry K."/>
            <person name="Grigoriev I.V."/>
            <person name="Miller A.N."/>
            <person name="O'Donnell K."/>
            <person name="Stajich J.E."/>
            <person name="Bonito G."/>
        </authorList>
    </citation>
    <scope>NUCLEOTIDE SEQUENCE</scope>
    <source>
        <strain evidence="7">NVP1</strain>
    </source>
</reference>
<evidence type="ECO:0000256" key="4">
    <source>
        <dbReference type="ARBA" id="ARBA00023136"/>
    </source>
</evidence>
<dbReference type="InterPro" id="IPR036259">
    <property type="entry name" value="MFS_trans_sf"/>
</dbReference>
<keyword evidence="8" id="KW-1185">Reference proteome</keyword>
<gene>
    <name evidence="7" type="ORF">BG006_003487</name>
</gene>
<feature type="transmembrane region" description="Helical" evidence="5">
    <location>
        <begin position="238"/>
        <end position="259"/>
    </location>
</feature>
<dbReference type="PANTHER" id="PTHR23502:SF5">
    <property type="entry name" value="QUINIDINE RESISTANCE PROTEIN 3"/>
    <property type="match status" value="1"/>
</dbReference>
<comment type="caution">
    <text evidence="7">The sequence shown here is derived from an EMBL/GenBank/DDBJ whole genome shotgun (WGS) entry which is preliminary data.</text>
</comment>
<feature type="transmembrane region" description="Helical" evidence="5">
    <location>
        <begin position="78"/>
        <end position="100"/>
    </location>
</feature>
<sequence length="410" mass="43637">FPSLVQITKDLNASTTTINSSVSLFILFMGISPLLTSTLSDHFKFRRVLYLTFTFIFFLASFGGGFSKSAGPLIAARVFQAIGSGGASILGAGTVADIYIPTEQGTSMGLMFLGQFLGPVLGPPIGGLLAEAFGWQSTFFFMAIVSAVVILELFFLLPETFRLEPVDPLSVLEAKGDGELVAPKKRFNPFQAVLLLRHPVIFLASLETGMIFALMFSIETIAPLLFGKFYNLTESETGFTYIAAGVGSVVGAVIGGRLSDISLMNAKAKNGGELVLEDRLSLNMWIAGFFTVPLGSLLFGWGAEKHLHIAAAIAGFGIYNFGMSQVLSAGAAYLVNAIPGQGSSATAAANFLRMLLACVISLLAQIIVDHIGYGYYGVFLAAVNIICMGLFYLVKVNGAKMRADATCKEQ</sequence>
<evidence type="ECO:0000256" key="3">
    <source>
        <dbReference type="ARBA" id="ARBA00022989"/>
    </source>
</evidence>